<feature type="transmembrane region" description="Helical" evidence="5">
    <location>
        <begin position="325"/>
        <end position="349"/>
    </location>
</feature>
<dbReference type="AlphaFoldDB" id="A0A1D1UPE1"/>
<reference evidence="6 7" key="1">
    <citation type="journal article" date="2016" name="Nat. Commun.">
        <title>Extremotolerant tardigrade genome and improved radiotolerance of human cultured cells by tardigrade-unique protein.</title>
        <authorList>
            <person name="Hashimoto T."/>
            <person name="Horikawa D.D."/>
            <person name="Saito Y."/>
            <person name="Kuwahara H."/>
            <person name="Kozuka-Hata H."/>
            <person name="Shin-I T."/>
            <person name="Minakuchi Y."/>
            <person name="Ohishi K."/>
            <person name="Motoyama A."/>
            <person name="Aizu T."/>
            <person name="Enomoto A."/>
            <person name="Kondo K."/>
            <person name="Tanaka S."/>
            <person name="Hara Y."/>
            <person name="Koshikawa S."/>
            <person name="Sagara H."/>
            <person name="Miura T."/>
            <person name="Yokobori S."/>
            <person name="Miyagawa K."/>
            <person name="Suzuki Y."/>
            <person name="Kubo T."/>
            <person name="Oyama M."/>
            <person name="Kohara Y."/>
            <person name="Fujiyama A."/>
            <person name="Arakawa K."/>
            <person name="Katayama T."/>
            <person name="Toyoda A."/>
            <person name="Kunieda T."/>
        </authorList>
    </citation>
    <scope>NUCLEOTIDE SEQUENCE [LARGE SCALE GENOMIC DNA]</scope>
    <source>
        <strain evidence="6 7">YOKOZUNA-1</strain>
    </source>
</reference>
<feature type="transmembrane region" description="Helical" evidence="5">
    <location>
        <begin position="272"/>
        <end position="294"/>
    </location>
</feature>
<keyword evidence="3 5" id="KW-1133">Transmembrane helix</keyword>
<feature type="transmembrane region" description="Helical" evidence="5">
    <location>
        <begin position="216"/>
        <end position="239"/>
    </location>
</feature>
<organism evidence="6 7">
    <name type="scientific">Ramazzottius varieornatus</name>
    <name type="common">Water bear</name>
    <name type="synonym">Tardigrade</name>
    <dbReference type="NCBI Taxonomy" id="947166"/>
    <lineage>
        <taxon>Eukaryota</taxon>
        <taxon>Metazoa</taxon>
        <taxon>Ecdysozoa</taxon>
        <taxon>Tardigrada</taxon>
        <taxon>Eutardigrada</taxon>
        <taxon>Parachela</taxon>
        <taxon>Hypsibioidea</taxon>
        <taxon>Ramazzottiidae</taxon>
        <taxon>Ramazzottius</taxon>
    </lineage>
</organism>
<dbReference type="SUPFAM" id="SSF81321">
    <property type="entry name" value="Family A G protein-coupled receptor-like"/>
    <property type="match status" value="2"/>
</dbReference>
<keyword evidence="7" id="KW-1185">Reference proteome</keyword>
<comment type="caution">
    <text evidence="6">The sequence shown here is derived from an EMBL/GenBank/DDBJ whole genome shotgun (WGS) entry which is preliminary data.</text>
</comment>
<evidence type="ECO:0000256" key="1">
    <source>
        <dbReference type="ARBA" id="ARBA00004370"/>
    </source>
</evidence>
<evidence type="ECO:0000256" key="3">
    <source>
        <dbReference type="ARBA" id="ARBA00022989"/>
    </source>
</evidence>
<accession>A0A1D1UPE1</accession>
<proteinExistence type="predicted"/>
<dbReference type="InterPro" id="IPR000276">
    <property type="entry name" value="GPCR_Rhodpsn"/>
</dbReference>
<feature type="transmembrane region" description="Helical" evidence="5">
    <location>
        <begin position="112"/>
        <end position="131"/>
    </location>
</feature>
<dbReference type="OrthoDB" id="10495166at2759"/>
<gene>
    <name evidence="6" type="primary">RvY_00963-1</name>
    <name evidence="6" type="synonym">RvY_00963.1</name>
    <name evidence="6" type="ORF">RvY_00963</name>
</gene>
<evidence type="ECO:0000256" key="5">
    <source>
        <dbReference type="SAM" id="Phobius"/>
    </source>
</evidence>
<evidence type="ECO:0008006" key="8">
    <source>
        <dbReference type="Google" id="ProtNLM"/>
    </source>
</evidence>
<evidence type="ECO:0000313" key="7">
    <source>
        <dbReference type="Proteomes" id="UP000186922"/>
    </source>
</evidence>
<dbReference type="GO" id="GO:0016020">
    <property type="term" value="C:membrane"/>
    <property type="evidence" value="ECO:0007669"/>
    <property type="project" value="UniProtKB-SubCell"/>
</dbReference>
<dbReference type="InterPro" id="IPR052954">
    <property type="entry name" value="GPCR-Ligand_Int"/>
</dbReference>
<sequence length="455" mass="52141">MGIYVDSCNRTQNVTVDFGHPVRWVELVGLPVLVIVCTIGNILNITVMSGEKKTPNSILVSKSTKVFLISMAISDMILLWFQIPTWVGQYFMGLDLKDNSTFTLNFKRFYGVQQWGLEAFLQWSDWILIALSCDRLRSFYYITHTFNQSSQGMRNVMTVSTRKSLFFWSWGTSTKYIGSSREVLASSTDDYRGTPRAILASNDSNMSRTGVRKRTAIGIVLLLLFGALLFTMENGIYYFTWQTLDPGDGRPYHTYRPDWLTNWSFYQTIAEVAMTCAKFGLLLVLNISLIAIVVQQRRQARTFLTSCPQTSFSRRHSKEKTGRNLLIGCLVVYFVTHLPALVYQCLRLVSSAPYCLYFLPINTGMLARPVIRIVLLSNYSINFLLYFALSKKFREELRQSIARFRKCRCRLWVLCCKEDRRRTPSLATLRSRLPTSSSTSSSRPIVLETVSEKSV</sequence>
<dbReference type="GO" id="GO:0004930">
    <property type="term" value="F:G protein-coupled receptor activity"/>
    <property type="evidence" value="ECO:0007669"/>
    <property type="project" value="InterPro"/>
</dbReference>
<feature type="transmembrane region" description="Helical" evidence="5">
    <location>
        <begin position="369"/>
        <end position="389"/>
    </location>
</feature>
<feature type="transmembrane region" description="Helical" evidence="5">
    <location>
        <begin position="66"/>
        <end position="92"/>
    </location>
</feature>
<dbReference type="Gene3D" id="1.20.1070.10">
    <property type="entry name" value="Rhodopsin 7-helix transmembrane proteins"/>
    <property type="match status" value="2"/>
</dbReference>
<dbReference type="Proteomes" id="UP000186922">
    <property type="component" value="Unassembled WGS sequence"/>
</dbReference>
<dbReference type="PANTHER" id="PTHR46641">
    <property type="entry name" value="FMRFAMIDE RECEPTOR-RELATED"/>
    <property type="match status" value="1"/>
</dbReference>
<comment type="subcellular location">
    <subcellularLocation>
        <location evidence="1">Membrane</location>
    </subcellularLocation>
</comment>
<keyword evidence="4 5" id="KW-0472">Membrane</keyword>
<evidence type="ECO:0000256" key="4">
    <source>
        <dbReference type="ARBA" id="ARBA00023136"/>
    </source>
</evidence>
<evidence type="ECO:0000313" key="6">
    <source>
        <dbReference type="EMBL" id="GAU88223.1"/>
    </source>
</evidence>
<evidence type="ECO:0000256" key="2">
    <source>
        <dbReference type="ARBA" id="ARBA00022692"/>
    </source>
</evidence>
<protein>
    <recommendedName>
        <fullName evidence="8">G-protein coupled receptors family 1 profile domain-containing protein</fullName>
    </recommendedName>
</protein>
<dbReference type="PRINTS" id="PR00237">
    <property type="entry name" value="GPCRRHODOPSN"/>
</dbReference>
<feature type="transmembrane region" description="Helical" evidence="5">
    <location>
        <begin position="27"/>
        <end position="45"/>
    </location>
</feature>
<keyword evidence="2 5" id="KW-0812">Transmembrane</keyword>
<name>A0A1D1UPE1_RAMVA</name>
<dbReference type="EMBL" id="BDGG01000001">
    <property type="protein sequence ID" value="GAU88223.1"/>
    <property type="molecule type" value="Genomic_DNA"/>
</dbReference>